<sequence length="781" mass="86575">MKRFFKLVIGYPRSTLAIFFLLTLFFLSQIPRIRVETDLKNWLPDGNPEVEYYERMRELFGLGGQVVICVEHEGPNGVFNPATLELVTRLTDELKELDGVIEEDIVSLATQDNIIGTAEGLEVTPFMSAVPQTREELEALRNAIHSNDMYYGTLVSRDDTGTLILAKFDDKLDKVQLYHQVRDLVERERNLYPDGHIYYAGRPVLEGVLNEEVVGDMKVMLPIVIVAVLVLLAITLRTLRGVFLPFITVVASVIWALGLMGLTGSPLYSMSTTVPVVLTAVGCAYGIHIISRYHQALENDANRPRREIVMETMMELWAPVLMTALTTIVGFLSMVVSRSLPPRSVGVFTAFGVTGAALASLTAIPAGLVLMKRARQAPLFLFRRKSDTRVLDRIFGWWGRTVYHQRKYVFGATALIVVGAAIGTNMVHIREGMTANMRPDSEAIRANTFLNEKFSGTTTFDIIIEGREPDTIKSPELLRRVDTLQAYAEQHPLIGNSTSISEYLKRMNKVMNEDKESFNRVPDTQELIAQYLLLYSLSGDPDDFDDVVDYEYQKANIRIDMKSDLGEDIGAVFSYLQPRIGELMGDLPFTTTLSGSAKMTMLIVNSVILSQLESFVVAIVAVFIITAAMFRSVRIGLITIAPISVASLINFGAMGVTGLPLQIGTTFSACVGIGIGIDYTIHFVAKYRLMIARGYKGADATVATMRTSGRAIFFNAVVVAFGFLVLFWSNSPPNRNLGILVSLNMATSFLGAMSLLPCVLNYMKPEWLLGRRAEAPDHSSD</sequence>
<evidence type="ECO:0000256" key="4">
    <source>
        <dbReference type="ARBA" id="ARBA00022692"/>
    </source>
</evidence>
<feature type="transmembrane region" description="Helical" evidence="7">
    <location>
        <begin position="219"/>
        <end position="236"/>
    </location>
</feature>
<reference evidence="9 10" key="1">
    <citation type="journal article" date="2017" name="ISME J.">
        <title>Energy and carbon metabolisms in a deep terrestrial subsurface fluid microbial community.</title>
        <authorList>
            <person name="Momper L."/>
            <person name="Jungbluth S.P."/>
            <person name="Lee M.D."/>
            <person name="Amend J.P."/>
        </authorList>
    </citation>
    <scope>NUCLEOTIDE SEQUENCE [LARGE SCALE GENOMIC DNA]</scope>
    <source>
        <strain evidence="9">SURF_17</strain>
    </source>
</reference>
<name>A0A419F5Q2_9BACT</name>
<feature type="transmembrane region" description="Helical" evidence="7">
    <location>
        <begin position="608"/>
        <end position="630"/>
    </location>
</feature>
<comment type="caution">
    <text evidence="9">The sequence shown here is derived from an EMBL/GenBank/DDBJ whole genome shotgun (WGS) entry which is preliminary data.</text>
</comment>
<evidence type="ECO:0000256" key="7">
    <source>
        <dbReference type="SAM" id="Phobius"/>
    </source>
</evidence>
<feature type="transmembrane region" description="Helical" evidence="7">
    <location>
        <begin position="274"/>
        <end position="293"/>
    </location>
</feature>
<dbReference type="Proteomes" id="UP000285961">
    <property type="component" value="Unassembled WGS sequence"/>
</dbReference>
<evidence type="ECO:0000256" key="1">
    <source>
        <dbReference type="ARBA" id="ARBA00004651"/>
    </source>
</evidence>
<feature type="transmembrane region" description="Helical" evidence="7">
    <location>
        <begin position="348"/>
        <end position="371"/>
    </location>
</feature>
<feature type="transmembrane region" description="Helical" evidence="7">
    <location>
        <begin position="243"/>
        <end position="262"/>
    </location>
</feature>
<comment type="subcellular location">
    <subcellularLocation>
        <location evidence="1">Cell membrane</location>
        <topology evidence="1">Multi-pass membrane protein</topology>
    </subcellularLocation>
</comment>
<keyword evidence="3" id="KW-1003">Cell membrane</keyword>
<feature type="transmembrane region" description="Helical" evidence="7">
    <location>
        <begin position="663"/>
        <end position="685"/>
    </location>
</feature>
<evidence type="ECO:0000256" key="6">
    <source>
        <dbReference type="ARBA" id="ARBA00023136"/>
    </source>
</evidence>
<evidence type="ECO:0000256" key="2">
    <source>
        <dbReference type="ARBA" id="ARBA00010157"/>
    </source>
</evidence>
<feature type="transmembrane region" description="Helical" evidence="7">
    <location>
        <begin position="314"/>
        <end position="336"/>
    </location>
</feature>
<feature type="transmembrane region" description="Helical" evidence="7">
    <location>
        <begin position="737"/>
        <end position="762"/>
    </location>
</feature>
<dbReference type="InterPro" id="IPR000731">
    <property type="entry name" value="SSD"/>
</dbReference>
<keyword evidence="5 7" id="KW-1133">Transmembrane helix</keyword>
<feature type="transmembrane region" description="Helical" evidence="7">
    <location>
        <begin position="712"/>
        <end position="731"/>
    </location>
</feature>
<dbReference type="InterPro" id="IPR004869">
    <property type="entry name" value="MMPL_dom"/>
</dbReference>
<dbReference type="Pfam" id="PF03176">
    <property type="entry name" value="MMPL"/>
    <property type="match status" value="2"/>
</dbReference>
<feature type="transmembrane region" description="Helical" evidence="7">
    <location>
        <begin position="408"/>
        <end position="429"/>
    </location>
</feature>
<feature type="transmembrane region" description="Helical" evidence="7">
    <location>
        <begin position="637"/>
        <end position="657"/>
    </location>
</feature>
<keyword evidence="4 7" id="KW-0812">Transmembrane</keyword>
<proteinExistence type="inferred from homology"/>
<evidence type="ECO:0000313" key="9">
    <source>
        <dbReference type="EMBL" id="RJP73802.1"/>
    </source>
</evidence>
<dbReference type="InterPro" id="IPR050545">
    <property type="entry name" value="Mycobact_MmpL"/>
</dbReference>
<dbReference type="EMBL" id="QZKI01000023">
    <property type="protein sequence ID" value="RJP73802.1"/>
    <property type="molecule type" value="Genomic_DNA"/>
</dbReference>
<dbReference type="PANTHER" id="PTHR33406">
    <property type="entry name" value="MEMBRANE PROTEIN MJ1562-RELATED"/>
    <property type="match status" value="1"/>
</dbReference>
<accession>A0A419F5Q2</accession>
<dbReference type="PANTHER" id="PTHR33406:SF6">
    <property type="entry name" value="MEMBRANE PROTEIN YDGH-RELATED"/>
    <property type="match status" value="1"/>
</dbReference>
<gene>
    <name evidence="9" type="ORF">C4532_03830</name>
</gene>
<dbReference type="SUPFAM" id="SSF82866">
    <property type="entry name" value="Multidrug efflux transporter AcrB transmembrane domain"/>
    <property type="match status" value="2"/>
</dbReference>
<evidence type="ECO:0000313" key="10">
    <source>
        <dbReference type="Proteomes" id="UP000285961"/>
    </source>
</evidence>
<feature type="domain" description="SSD" evidence="8">
    <location>
        <begin position="246"/>
        <end position="370"/>
    </location>
</feature>
<comment type="similarity">
    <text evidence="2">Belongs to the resistance-nodulation-cell division (RND) (TC 2.A.6) family. MmpL subfamily.</text>
</comment>
<dbReference type="AlphaFoldDB" id="A0A419F5Q2"/>
<evidence type="ECO:0000256" key="3">
    <source>
        <dbReference type="ARBA" id="ARBA00022475"/>
    </source>
</evidence>
<dbReference type="PROSITE" id="PS50156">
    <property type="entry name" value="SSD"/>
    <property type="match status" value="1"/>
</dbReference>
<dbReference type="Gene3D" id="1.20.1640.10">
    <property type="entry name" value="Multidrug efflux transporter AcrB transmembrane domain"/>
    <property type="match status" value="2"/>
</dbReference>
<evidence type="ECO:0000259" key="8">
    <source>
        <dbReference type="PROSITE" id="PS50156"/>
    </source>
</evidence>
<organism evidence="9 10">
    <name type="scientific">Candidatus Abyssobacteria bacterium SURF_17</name>
    <dbReference type="NCBI Taxonomy" id="2093361"/>
    <lineage>
        <taxon>Bacteria</taxon>
        <taxon>Pseudomonadati</taxon>
        <taxon>Candidatus Hydrogenedentota</taxon>
        <taxon>Candidatus Abyssobacteria</taxon>
    </lineage>
</organism>
<protein>
    <submittedName>
        <fullName evidence="9">RND family transporter</fullName>
    </submittedName>
</protein>
<keyword evidence="6 7" id="KW-0472">Membrane</keyword>
<evidence type="ECO:0000256" key="5">
    <source>
        <dbReference type="ARBA" id="ARBA00022989"/>
    </source>
</evidence>
<dbReference type="GO" id="GO:0005886">
    <property type="term" value="C:plasma membrane"/>
    <property type="evidence" value="ECO:0007669"/>
    <property type="project" value="UniProtKB-SubCell"/>
</dbReference>